<evidence type="ECO:0000256" key="3">
    <source>
        <dbReference type="ARBA" id="ARBA00022475"/>
    </source>
</evidence>
<evidence type="ECO:0000256" key="8">
    <source>
        <dbReference type="ARBA" id="ARBA00023136"/>
    </source>
</evidence>
<dbReference type="HAMAP" id="MF_00422">
    <property type="entry name" value="SecE"/>
    <property type="match status" value="1"/>
</dbReference>
<keyword evidence="5 9" id="KW-0653">Protein transport</keyword>
<protein>
    <recommendedName>
        <fullName evidence="9">Protein translocase subunit SecE</fullName>
    </recommendedName>
</protein>
<keyword evidence="2 9" id="KW-0813">Transport</keyword>
<accession>A0ABR4XJU9</accession>
<comment type="similarity">
    <text evidence="9">Belongs to the SecE/SEC61-gamma family.</text>
</comment>
<dbReference type="PANTHER" id="PTHR33910">
    <property type="entry name" value="PROTEIN TRANSLOCASE SUBUNIT SECE"/>
    <property type="match status" value="1"/>
</dbReference>
<comment type="caution">
    <text evidence="10">The sequence shown here is derived from an EMBL/GenBank/DDBJ whole genome shotgun (WGS) entry which is preliminary data.</text>
</comment>
<keyword evidence="11" id="KW-1185">Reference proteome</keyword>
<gene>
    <name evidence="9" type="primary">secE</name>
    <name evidence="10" type="ORF">HQ43_06885</name>
</gene>
<dbReference type="RefSeq" id="WP_036792668.1">
    <property type="nucleotide sequence ID" value="NZ_JQZX01000008.1"/>
</dbReference>
<evidence type="ECO:0000313" key="11">
    <source>
        <dbReference type="Proteomes" id="UP000030101"/>
    </source>
</evidence>
<keyword evidence="3 9" id="KW-1003">Cell membrane</keyword>
<evidence type="ECO:0000256" key="7">
    <source>
        <dbReference type="ARBA" id="ARBA00023010"/>
    </source>
</evidence>
<dbReference type="Pfam" id="PF00584">
    <property type="entry name" value="SecE"/>
    <property type="match status" value="1"/>
</dbReference>
<name>A0ABR4XJU9_9PORP</name>
<dbReference type="InterPro" id="IPR038379">
    <property type="entry name" value="SecE_sf"/>
</dbReference>
<evidence type="ECO:0000256" key="9">
    <source>
        <dbReference type="HAMAP-Rule" id="MF_00422"/>
    </source>
</evidence>
<dbReference type="InterPro" id="IPR005807">
    <property type="entry name" value="SecE_bac"/>
</dbReference>
<evidence type="ECO:0000256" key="5">
    <source>
        <dbReference type="ARBA" id="ARBA00022927"/>
    </source>
</evidence>
<comment type="function">
    <text evidence="9">Essential subunit of the Sec protein translocation channel SecYEG. Clamps together the 2 halves of SecY. May contact the channel plug during translocation.</text>
</comment>
<proteinExistence type="inferred from homology"/>
<evidence type="ECO:0000256" key="6">
    <source>
        <dbReference type="ARBA" id="ARBA00022989"/>
    </source>
</evidence>
<comment type="subcellular location">
    <subcellularLocation>
        <location evidence="9">Cell membrane</location>
        <topology evidence="9">Single-pass membrane protein</topology>
    </subcellularLocation>
    <subcellularLocation>
        <location evidence="1">Membrane</location>
    </subcellularLocation>
</comment>
<keyword evidence="6 9" id="KW-1133">Transmembrane helix</keyword>
<organism evidence="10 11">
    <name type="scientific">Porphyromonas canoris</name>
    <dbReference type="NCBI Taxonomy" id="36875"/>
    <lineage>
        <taxon>Bacteria</taxon>
        <taxon>Pseudomonadati</taxon>
        <taxon>Bacteroidota</taxon>
        <taxon>Bacteroidia</taxon>
        <taxon>Bacteroidales</taxon>
        <taxon>Porphyromonadaceae</taxon>
        <taxon>Porphyromonas</taxon>
    </lineage>
</organism>
<dbReference type="EMBL" id="JQZV01000013">
    <property type="protein sequence ID" value="KGN91802.1"/>
    <property type="molecule type" value="Genomic_DNA"/>
</dbReference>
<keyword evidence="4 9" id="KW-0812">Transmembrane</keyword>
<evidence type="ECO:0000256" key="2">
    <source>
        <dbReference type="ARBA" id="ARBA00022448"/>
    </source>
</evidence>
<feature type="transmembrane region" description="Helical" evidence="9">
    <location>
        <begin position="24"/>
        <end position="45"/>
    </location>
</feature>
<reference evidence="10 11" key="1">
    <citation type="submission" date="2014-08" db="EMBL/GenBank/DDBJ databases">
        <title>Porphyromonas canoris strain:OH2762 Genome sequencing.</title>
        <authorList>
            <person name="Wallis C."/>
            <person name="Deusch O."/>
            <person name="O'Flynn C."/>
            <person name="Davis I."/>
            <person name="Jospin G."/>
            <person name="Darling A.E."/>
            <person name="Coil D.A."/>
            <person name="Alexiev A."/>
            <person name="Horsfall A."/>
            <person name="Kirkwood N."/>
            <person name="Harris S."/>
            <person name="Eisen J.A."/>
        </authorList>
    </citation>
    <scope>NUCLEOTIDE SEQUENCE [LARGE SCALE GENOMIC DNA]</scope>
    <source>
        <strain evidence="11">COT-108 OH2762</strain>
    </source>
</reference>
<evidence type="ECO:0000313" key="10">
    <source>
        <dbReference type="EMBL" id="KGN91802.1"/>
    </source>
</evidence>
<dbReference type="InterPro" id="IPR001901">
    <property type="entry name" value="Translocase_SecE/Sec61-g"/>
</dbReference>
<dbReference type="Proteomes" id="UP000030101">
    <property type="component" value="Unassembled WGS sequence"/>
</dbReference>
<keyword evidence="7 9" id="KW-0811">Translocation</keyword>
<evidence type="ECO:0000256" key="4">
    <source>
        <dbReference type="ARBA" id="ARBA00022692"/>
    </source>
</evidence>
<keyword evidence="8 9" id="KW-0472">Membrane</keyword>
<dbReference type="PANTHER" id="PTHR33910:SF1">
    <property type="entry name" value="PROTEIN TRANSLOCASE SUBUNIT SECE"/>
    <property type="match status" value="1"/>
</dbReference>
<evidence type="ECO:0000256" key="1">
    <source>
        <dbReference type="ARBA" id="ARBA00004370"/>
    </source>
</evidence>
<dbReference type="Gene3D" id="1.20.5.1030">
    <property type="entry name" value="Preprotein translocase secy subunit"/>
    <property type="match status" value="1"/>
</dbReference>
<sequence length="62" mass="7155">MANYLKEVYEELRYKVSWPTKAELANSAVIVLIASIIIAVFVFLVDKSFETIISELYKLITR</sequence>
<dbReference type="NCBIfam" id="TIGR00964">
    <property type="entry name" value="secE_bact"/>
    <property type="match status" value="1"/>
</dbReference>
<comment type="subunit">
    <text evidence="9">Component of the Sec protein translocase complex. Heterotrimer consisting of SecY, SecE and SecG subunits. The heterotrimers can form oligomers, although 1 heterotrimer is thought to be able to translocate proteins. Interacts with the ribosome. Interacts with SecDF, and other proteins may be involved. Interacts with SecA.</text>
</comment>